<dbReference type="EMBL" id="FZPC01000016">
    <property type="protein sequence ID" value="SNT17408.1"/>
    <property type="molecule type" value="Genomic_DNA"/>
</dbReference>
<protein>
    <submittedName>
        <fullName evidence="2">PAS fold-containing protein</fullName>
    </submittedName>
</protein>
<dbReference type="Proteomes" id="UP000199693">
    <property type="component" value="Unassembled WGS sequence"/>
</dbReference>
<dbReference type="RefSeq" id="WP_089392343.1">
    <property type="nucleotide sequence ID" value="NZ_FNEC01000013.1"/>
</dbReference>
<proteinExistence type="predicted"/>
<dbReference type="Pfam" id="PF08447">
    <property type="entry name" value="PAS_3"/>
    <property type="match status" value="1"/>
</dbReference>
<feature type="domain" description="PAS fold-3" evidence="1">
    <location>
        <begin position="148"/>
        <end position="234"/>
    </location>
</feature>
<dbReference type="InterPro" id="IPR000014">
    <property type="entry name" value="PAS"/>
</dbReference>
<reference evidence="2 5" key="1">
    <citation type="submission" date="2016-10" db="EMBL/GenBank/DDBJ databases">
        <authorList>
            <person name="de Groot N.N."/>
        </authorList>
    </citation>
    <scope>NUCLEOTIDE SEQUENCE [LARGE SCALE GENOMIC DNA]</scope>
    <source>
        <strain evidence="2 5">CCM 7361</strain>
    </source>
</reference>
<name>A0A239KI92_9PSED</name>
<evidence type="ECO:0000313" key="5">
    <source>
        <dbReference type="Proteomes" id="UP000199693"/>
    </source>
</evidence>
<dbReference type="Proteomes" id="UP000198309">
    <property type="component" value="Unassembled WGS sequence"/>
</dbReference>
<evidence type="ECO:0000259" key="1">
    <source>
        <dbReference type="Pfam" id="PF08447"/>
    </source>
</evidence>
<dbReference type="EMBL" id="FNEC01000013">
    <property type="protein sequence ID" value="SDJ18047.1"/>
    <property type="molecule type" value="Genomic_DNA"/>
</dbReference>
<organism evidence="2 5">
    <name type="scientific">Pseudomonas delhiensis</name>
    <dbReference type="NCBI Taxonomy" id="366289"/>
    <lineage>
        <taxon>Bacteria</taxon>
        <taxon>Pseudomonadati</taxon>
        <taxon>Pseudomonadota</taxon>
        <taxon>Gammaproteobacteria</taxon>
        <taxon>Pseudomonadales</taxon>
        <taxon>Pseudomonadaceae</taxon>
        <taxon>Pseudomonas</taxon>
    </lineage>
</organism>
<gene>
    <name evidence="2" type="ORF">SAMN05216189_1013136</name>
    <name evidence="3" type="ORF">SAMN06295949_11612</name>
</gene>
<accession>A0A239KI92</accession>
<evidence type="ECO:0000313" key="2">
    <source>
        <dbReference type="EMBL" id="SDJ18047.1"/>
    </source>
</evidence>
<evidence type="ECO:0000313" key="3">
    <source>
        <dbReference type="EMBL" id="SNT17408.1"/>
    </source>
</evidence>
<dbReference type="SUPFAM" id="SSF55785">
    <property type="entry name" value="PYP-like sensor domain (PAS domain)"/>
    <property type="match status" value="2"/>
</dbReference>
<dbReference type="InterPro" id="IPR013655">
    <property type="entry name" value="PAS_fold_3"/>
</dbReference>
<keyword evidence="4" id="KW-1185">Reference proteome</keyword>
<reference evidence="3 4" key="2">
    <citation type="submission" date="2017-06" db="EMBL/GenBank/DDBJ databases">
        <authorList>
            <person name="Varghese N."/>
            <person name="Submissions S."/>
        </authorList>
    </citation>
    <scope>NUCLEOTIDE SEQUENCE [LARGE SCALE GENOMIC DNA]</scope>
    <source>
        <strain evidence="3 4">RLD-1</strain>
    </source>
</reference>
<evidence type="ECO:0000313" key="4">
    <source>
        <dbReference type="Proteomes" id="UP000198309"/>
    </source>
</evidence>
<sequence>MATPPADTRDDGDRYPVALLHLDGRGRIRRANRAWRTLMGDSGLGEELAACLHQEDLPGWRAVLSQARQGQGARQCLRFIDAHGRLRWFDVQLDGDAEALYLSLSDATSQRRQDARLEASRRGAASLLDGLPGLIYRGRNNRQWTMEFVSAGCLQLTGYPAQYLTDTYEHSYSTLILEEYAEYVWAGVQQALLRREPYELTYRIRCADGRIKNVWEKGVGIYADTGEVLGIEGAIFEVAAEPPATLP</sequence>
<dbReference type="AlphaFoldDB" id="A0A239KI92"/>
<dbReference type="CDD" id="cd00130">
    <property type="entry name" value="PAS"/>
    <property type="match status" value="2"/>
</dbReference>
<dbReference type="Gene3D" id="3.30.450.20">
    <property type="entry name" value="PAS domain"/>
    <property type="match status" value="2"/>
</dbReference>
<dbReference type="InterPro" id="IPR035965">
    <property type="entry name" value="PAS-like_dom_sf"/>
</dbReference>